<evidence type="ECO:0000313" key="1">
    <source>
        <dbReference type="EMBL" id="KFD59228.1"/>
    </source>
</evidence>
<dbReference type="EMBL" id="KL368468">
    <property type="protein sequence ID" value="KFD59228.1"/>
    <property type="molecule type" value="Genomic_DNA"/>
</dbReference>
<dbReference type="Proteomes" id="UP000030758">
    <property type="component" value="Unassembled WGS sequence"/>
</dbReference>
<dbReference type="AlphaFoldDB" id="A0A085MPT2"/>
<reference evidence="1" key="1">
    <citation type="journal article" date="2014" name="Nat. Genet.">
        <title>Genome and transcriptome of the porcine whipworm Trichuris suis.</title>
        <authorList>
            <person name="Jex A.R."/>
            <person name="Nejsum P."/>
            <person name="Schwarz E.M."/>
            <person name="Hu L."/>
            <person name="Young N.D."/>
            <person name="Hall R.S."/>
            <person name="Korhonen P.K."/>
            <person name="Liao S."/>
            <person name="Thamsborg S."/>
            <person name="Xia J."/>
            <person name="Xu P."/>
            <person name="Wang S."/>
            <person name="Scheerlinck J.P."/>
            <person name="Hofmann A."/>
            <person name="Sternberg P.W."/>
            <person name="Wang J."/>
            <person name="Gasser R.B."/>
        </authorList>
    </citation>
    <scope>NUCLEOTIDE SEQUENCE [LARGE SCALE GENOMIC DNA]</scope>
    <source>
        <strain evidence="1">DCEP-RM93F</strain>
    </source>
</reference>
<proteinExistence type="predicted"/>
<accession>A0A085MPT2</accession>
<protein>
    <submittedName>
        <fullName evidence="1">Uncharacterized protein</fullName>
    </submittedName>
</protein>
<gene>
    <name evidence="1" type="ORF">M514_28593</name>
</gene>
<sequence length="61" mass="6857">MSARMASNASSEAANRFLHVNSQRCDRSALRRVPHRHLAWAHSDSTDCMCPPVARSTKFTE</sequence>
<organism evidence="1">
    <name type="scientific">Trichuris suis</name>
    <name type="common">pig whipworm</name>
    <dbReference type="NCBI Taxonomy" id="68888"/>
    <lineage>
        <taxon>Eukaryota</taxon>
        <taxon>Metazoa</taxon>
        <taxon>Ecdysozoa</taxon>
        <taxon>Nematoda</taxon>
        <taxon>Enoplea</taxon>
        <taxon>Dorylaimia</taxon>
        <taxon>Trichinellida</taxon>
        <taxon>Trichuridae</taxon>
        <taxon>Trichuris</taxon>
    </lineage>
</organism>
<name>A0A085MPT2_9BILA</name>